<sequence>MGAKMNWEDSSPGKLTANLEKATSSVSSPRHADSPTSVSSSGSSDSEGDVKDVLGFMQKFLSENRQDISERLKFLDCVDLITTTLDREKKEWFGDHHSNQSLMRDTLKFLLEETASSEAQEREVALARITKLIGCITSHCVVKLDIHSDLSCIGALLRNEGCERMLPYLLATLETKEDTIHVIAMTFIVEILDTKTLDEPTENLIIQHLFTQLKSNKVQLRILSLNGMLRLTAYPKKMAKLKPALPDLLARLKEANREINVKALKVLEYLLKTLDAEELNLFTMEVAARVIPLFDDASNKVRVAAISTFNCLLEVTRRGSKDQMKQFTMESLVPLMVHLHDESIQVAEASWATLRKADQFLKSFLQLPIHENDPWSLSASLVKRYRELGEGVLLEQAFGYLENPRRSLRNGAIKLLEIMAQATKHKDTVAAIRTGRVLLGLSYLLLFVFHGLDTWPESPSPAHLAPIPPV</sequence>
<gene>
    <name evidence="3" type="ORF">JRQ81_017671</name>
</gene>
<dbReference type="Pfam" id="PF23227">
    <property type="entry name" value="HEAT_MROH2B_C"/>
    <property type="match status" value="1"/>
</dbReference>
<dbReference type="AlphaFoldDB" id="A0A9Q0XQS0"/>
<dbReference type="Gene3D" id="1.25.10.10">
    <property type="entry name" value="Leucine-rich Repeat Variant"/>
    <property type="match status" value="1"/>
</dbReference>
<dbReference type="PANTHER" id="PTHR23120">
    <property type="entry name" value="MAESTRO-RELATED HEAT DOMAIN-CONTAINING"/>
    <property type="match status" value="1"/>
</dbReference>
<organism evidence="3 4">
    <name type="scientific">Phrynocephalus forsythii</name>
    <dbReference type="NCBI Taxonomy" id="171643"/>
    <lineage>
        <taxon>Eukaryota</taxon>
        <taxon>Metazoa</taxon>
        <taxon>Chordata</taxon>
        <taxon>Craniata</taxon>
        <taxon>Vertebrata</taxon>
        <taxon>Euteleostomi</taxon>
        <taxon>Lepidosauria</taxon>
        <taxon>Squamata</taxon>
        <taxon>Bifurcata</taxon>
        <taxon>Unidentata</taxon>
        <taxon>Episquamata</taxon>
        <taxon>Toxicofera</taxon>
        <taxon>Iguania</taxon>
        <taxon>Acrodonta</taxon>
        <taxon>Agamidae</taxon>
        <taxon>Agaminae</taxon>
        <taxon>Phrynocephalus</taxon>
    </lineage>
</organism>
<dbReference type="Proteomes" id="UP001142489">
    <property type="component" value="Unassembled WGS sequence"/>
</dbReference>
<dbReference type="GO" id="GO:0005737">
    <property type="term" value="C:cytoplasm"/>
    <property type="evidence" value="ECO:0007669"/>
    <property type="project" value="TreeGrafter"/>
</dbReference>
<dbReference type="InterPro" id="IPR045206">
    <property type="entry name" value="Maestro_heat-like_prot"/>
</dbReference>
<dbReference type="SUPFAM" id="SSF48371">
    <property type="entry name" value="ARM repeat"/>
    <property type="match status" value="1"/>
</dbReference>
<evidence type="ECO:0000313" key="3">
    <source>
        <dbReference type="EMBL" id="KAJ7324651.1"/>
    </source>
</evidence>
<dbReference type="PANTHER" id="PTHR23120:SF42">
    <property type="entry name" value="MAESTRO HEAT-LIKE REPEAT FAMILY MEMBER 3"/>
    <property type="match status" value="1"/>
</dbReference>
<dbReference type="InterPro" id="IPR016024">
    <property type="entry name" value="ARM-type_fold"/>
</dbReference>
<name>A0A9Q0XQS0_9SAUR</name>
<protein>
    <recommendedName>
        <fullName evidence="2">Maestro/Maestro-like HEAT-repeats domain-containing protein</fullName>
    </recommendedName>
</protein>
<proteinExistence type="predicted"/>
<dbReference type="InterPro" id="IPR011989">
    <property type="entry name" value="ARM-like"/>
</dbReference>
<keyword evidence="4" id="KW-1185">Reference proteome</keyword>
<dbReference type="EMBL" id="JAPFRF010000008">
    <property type="protein sequence ID" value="KAJ7324651.1"/>
    <property type="molecule type" value="Genomic_DNA"/>
</dbReference>
<comment type="caution">
    <text evidence="3">The sequence shown here is derived from an EMBL/GenBank/DDBJ whole genome shotgun (WGS) entry which is preliminary data.</text>
</comment>
<accession>A0A9Q0XQS0</accession>
<evidence type="ECO:0000259" key="2">
    <source>
        <dbReference type="Pfam" id="PF23227"/>
    </source>
</evidence>
<reference evidence="3" key="1">
    <citation type="journal article" date="2023" name="DNA Res.">
        <title>Chromosome-level genome assembly of Phrynocephalus forsythii using third-generation DNA sequencing and Hi-C analysis.</title>
        <authorList>
            <person name="Qi Y."/>
            <person name="Zhao W."/>
            <person name="Zhao Y."/>
            <person name="Niu C."/>
            <person name="Cao S."/>
            <person name="Zhang Y."/>
        </authorList>
    </citation>
    <scope>NUCLEOTIDE SEQUENCE</scope>
    <source>
        <tissue evidence="3">Muscle</tissue>
    </source>
</reference>
<evidence type="ECO:0000313" key="4">
    <source>
        <dbReference type="Proteomes" id="UP001142489"/>
    </source>
</evidence>
<dbReference type="OrthoDB" id="9047844at2759"/>
<feature type="domain" description="Maestro/Maestro-like HEAT-repeats" evidence="2">
    <location>
        <begin position="205"/>
        <end position="426"/>
    </location>
</feature>
<feature type="region of interest" description="Disordered" evidence="1">
    <location>
        <begin position="1"/>
        <end position="49"/>
    </location>
</feature>
<dbReference type="InterPro" id="IPR055406">
    <property type="entry name" value="HEAT_Maestro"/>
</dbReference>
<evidence type="ECO:0000256" key="1">
    <source>
        <dbReference type="SAM" id="MobiDB-lite"/>
    </source>
</evidence>